<reference evidence="2 3" key="1">
    <citation type="journal article" date="2018" name="Evol. Lett.">
        <title>Horizontal gene cluster transfer increased hallucinogenic mushroom diversity.</title>
        <authorList>
            <person name="Reynolds H.T."/>
            <person name="Vijayakumar V."/>
            <person name="Gluck-Thaler E."/>
            <person name="Korotkin H.B."/>
            <person name="Matheny P.B."/>
            <person name="Slot J.C."/>
        </authorList>
    </citation>
    <scope>NUCLEOTIDE SEQUENCE [LARGE SCALE GENOMIC DNA]</scope>
    <source>
        <strain evidence="2 3">2629</strain>
    </source>
</reference>
<feature type="compositionally biased region" description="Polar residues" evidence="1">
    <location>
        <begin position="134"/>
        <end position="145"/>
    </location>
</feature>
<evidence type="ECO:0000256" key="1">
    <source>
        <dbReference type="SAM" id="MobiDB-lite"/>
    </source>
</evidence>
<feature type="region of interest" description="Disordered" evidence="1">
    <location>
        <begin position="97"/>
        <end position="148"/>
    </location>
</feature>
<proteinExistence type="predicted"/>
<organism evidence="2 3">
    <name type="scientific">Panaeolus cyanescens</name>
    <dbReference type="NCBI Taxonomy" id="181874"/>
    <lineage>
        <taxon>Eukaryota</taxon>
        <taxon>Fungi</taxon>
        <taxon>Dikarya</taxon>
        <taxon>Basidiomycota</taxon>
        <taxon>Agaricomycotina</taxon>
        <taxon>Agaricomycetes</taxon>
        <taxon>Agaricomycetidae</taxon>
        <taxon>Agaricales</taxon>
        <taxon>Agaricineae</taxon>
        <taxon>Galeropsidaceae</taxon>
        <taxon>Panaeolus</taxon>
    </lineage>
</organism>
<feature type="compositionally biased region" description="Polar residues" evidence="1">
    <location>
        <begin position="1"/>
        <end position="20"/>
    </location>
</feature>
<dbReference type="OrthoDB" id="3262423at2759"/>
<evidence type="ECO:0000313" key="2">
    <source>
        <dbReference type="EMBL" id="PPR01631.1"/>
    </source>
</evidence>
<gene>
    <name evidence="2" type="ORF">CVT24_001634</name>
</gene>
<dbReference type="InterPro" id="IPR014752">
    <property type="entry name" value="Arrestin-like_C"/>
</dbReference>
<feature type="region of interest" description="Disordered" evidence="1">
    <location>
        <begin position="1"/>
        <end position="29"/>
    </location>
</feature>
<evidence type="ECO:0000313" key="3">
    <source>
        <dbReference type="Proteomes" id="UP000284842"/>
    </source>
</evidence>
<dbReference type="Gene3D" id="3.80.10.10">
    <property type="entry name" value="Ribonuclease Inhibitor"/>
    <property type="match status" value="1"/>
</dbReference>
<feature type="compositionally biased region" description="Low complexity" evidence="1">
    <location>
        <begin position="330"/>
        <end position="344"/>
    </location>
</feature>
<dbReference type="EMBL" id="NHTK01001229">
    <property type="protein sequence ID" value="PPR01631.1"/>
    <property type="molecule type" value="Genomic_DNA"/>
</dbReference>
<dbReference type="Gene3D" id="2.60.40.640">
    <property type="match status" value="1"/>
</dbReference>
<dbReference type="PANTHER" id="PTHR16134">
    <property type="entry name" value="F-BOX/TPR REPEAT PROTEIN POF3"/>
    <property type="match status" value="1"/>
</dbReference>
<name>A0A409YF69_9AGAR</name>
<feature type="region of interest" description="Disordered" evidence="1">
    <location>
        <begin position="322"/>
        <end position="353"/>
    </location>
</feature>
<comment type="caution">
    <text evidence="2">The sequence shown here is derived from an EMBL/GenBank/DDBJ whole genome shotgun (WGS) entry which is preliminary data.</text>
</comment>
<dbReference type="InParanoid" id="A0A409YF69"/>
<dbReference type="Proteomes" id="UP000284842">
    <property type="component" value="Unassembled WGS sequence"/>
</dbReference>
<feature type="compositionally biased region" description="Polar residues" evidence="1">
    <location>
        <begin position="109"/>
        <end position="119"/>
    </location>
</feature>
<feature type="region of interest" description="Disordered" evidence="1">
    <location>
        <begin position="578"/>
        <end position="608"/>
    </location>
</feature>
<feature type="compositionally biased region" description="Low complexity" evidence="1">
    <location>
        <begin position="592"/>
        <end position="608"/>
    </location>
</feature>
<protein>
    <submittedName>
        <fullName evidence="2">Uncharacterized protein</fullName>
    </submittedName>
</protein>
<keyword evidence="3" id="KW-1185">Reference proteome</keyword>
<dbReference type="InterPro" id="IPR032675">
    <property type="entry name" value="LRR_dom_sf"/>
</dbReference>
<dbReference type="SUPFAM" id="SSF52047">
    <property type="entry name" value="RNI-like"/>
    <property type="match status" value="1"/>
</dbReference>
<accession>A0A409YF69</accession>
<sequence>MSTHSSIDIPTSTPLTSNANEELPNSRRASLNSNLSRIIQRSSGLFGLRGPRTSFFFQRNHSFTSINTTNTALPQYSVFDPSSTMVSASITPRSTNLTLSVRDDHTESDSLLSTSQTSPPYERYPSQRKKNDTTPHNSKTGSPVSPISAMDMHTLGLLSSRTDINSYSFPLQGNKPWATLVLSTPKDPHAPHNASHAHVPRIFGGDILQGAVILDLDKPMAIHEIKLTLKGKMVVGFGGNYPFLAHTMVVWNRTYGNPRVPLDTKVPWGRPEAFTGKCVGYYELPFEYTVPTETNRDLGPLAPRNQDVLPFAFTVSGVNSRDPELTPHASSSLQSTSTSTASGTPHFNGITTQLPSSVRDQSITATVTYELYLQISHGTFRRETRIATDVTYVPSITPPALPPCRAAVYDTIRANAPHASASTSTSTGAQYGAVIHGPFIDPGGWLALPPVIMNGFVRDTQKPIHVECVLSYTRGTIIPCFFTLSSDDTQILDTLSSPSAPCIRLTRAMHHAANADTDYGQTRNLALATMDIGTGIANGLGPQVVAEVDLEDALSTEEVGRAVWWVPQKGQEDCFMHTMSTDPSGKAPTPSPTSNVNDNSSSSRRASFNLSKIIQRSSGLLGRRNSRTSLFFQQLNHSFTSINATNTALPQYSVFDPSSYRSILFPSISQRPTNLPLRDGLMESLSPDLPMSPPYEQHSSQKRNEITLRYSRTGEPVSPISGMNMHPLGLLSLRTDIESYSFPIQGSKPWATLVLSTPKDQHAYNNALRPPFPRIFGGDILQGVILLDLDKPMAIHEIKLTLKGKVVVSFGGIYPFLAHTMVVWNKTYGDPRASLDTKVPWGRPEMFRGKFVGYYELPFKYMVPTETNRDLGPLSPRNRRNQLQALPFAFTASGVDSQNQEITPNTYPSLQSTSTRFDGMTTQLPSSLRDQYISSTVQYELYLQISHGTFRRETRISTHVTYVPSIIPAPLLPSRAAVYDVIRANAPSTGTGGQYGAIVQGPFTDPVGWLALSSVIMNGFVTDMRKPIHVECVLYLARPLSYTRGTVIPCFLTLSSDDAQILDTLSSPSAPCIRLMRTVRHLTNADKDYGHTQNLAFAAAELVETKSGLGPQAVAEVGLESAVSTKEVGRAVWWVPQKGQGDVNGMSIGGDRQCKALAVLMKQTCVFEYGEEHVYATQPVEIASRCAAEGPIPVPFTRSPRVDTMQTFGPGHPSYSKVPWPPQLKLQTVPTSCSLPSSFIALLAHNQPPSPADINHINEFRGPVFQTLVQRKRSPDWVKRPLKMQLFVCDVILSPFRHLHNDILYRIALYCPRFSPPRASSSGESHNIYHSPSILIQVCKAWREAVYPSSILWSDIRMSSHIWDYKSLDILRNRCAFFAKLSRTRPLSVHLCQTARPGKLFFSQASQHDFISALNWVWNAWDTNGRQITRLILSVQWDLQLDRILSPLIPWHGPVDGSIVYNPSYHGSALKSLRIEGFQVSTHSLNSFEQDLVHLLNNLPNLTHLSLIAQSRQLSAPVLTFISDQHRTWKSLKTIHLFQALAPSDVCALLQSCPNLEVAALAVKPSQTSEDVTENRLSCYTQIKELHLTFFLSYASAYTHGSGFSASFSALRFPNLQVLKVDWDYDLWSQALNVSSTSIFDSTGFINAFEAAETVVFKATKNRPRPYVMQNFSNFDRDSMDSLRFFLPLIQATPMARIIRVTIEGISALCAALEFFMNHALVPESSHPSEGSESDDGAAVRHPQLESLVLEVYAGSDVAFFNNAQACGVALEFFNDMRSKTSTTLRYIWSIRSDRVPDPRMPGDNVAELAYFTELEKRYPRGQRSLPSSFIALLAHNHPPLAAEVANIKEFRDTAVEKLAQFKDRDRNRYPIEMQLFLCDVLLSPFRHLPNDILYQIAAYCPRFNLPTPSSDESYRIFHTPSALIQVCKAWREVVFHSPVFWTDINMRSRTWSPERFEILQNRCAFFAQQSGTLPLSIHLCQTASPWYTENEAHPETFIRAFDWIWNTWNTDGRQITRLILSLKYQQHVWLDRFMTPLIPGYGVDDPSVHNPSYHASALKSLRIDGVSGTQNLEQALVRLHNGFPNLTHLALIGERRQLDEPVSTLFLGVDEHKPWSLLETICLTHSFTISAVCALLQWCPNLEVAALVVVPEEASNAQTASNTNPLCSFTQMRMLHLTFLLSCASGYTSGSGFSATFRTFRFPNLHTLKIDWEYDTLHRTRVVMDSTAFNGVFPAVETVVFKSLMTESRHDDFEYHRGTIDTFSKDALLCFLPLLHATPTVRKIRVDLEGLVPLLAVLNFFKVASHAEQTSEDGNGDPGVELQLPQLENLRIEVYGGYDIAFFEGKKSAEECSSTLESTEATYRHRRTLVTLRYLLEYQRLLRSRGGADELSYFLALQMLI</sequence>
<dbReference type="PANTHER" id="PTHR16134:SF119">
    <property type="entry name" value="AT02038P-RELATED"/>
    <property type="match status" value="1"/>
</dbReference>